<evidence type="ECO:0000313" key="3">
    <source>
        <dbReference type="Proteomes" id="UP001177670"/>
    </source>
</evidence>
<reference evidence="2" key="1">
    <citation type="submission" date="2021-10" db="EMBL/GenBank/DDBJ databases">
        <title>Melipona bicolor Genome sequencing and assembly.</title>
        <authorList>
            <person name="Araujo N.S."/>
            <person name="Arias M.C."/>
        </authorList>
    </citation>
    <scope>NUCLEOTIDE SEQUENCE</scope>
    <source>
        <strain evidence="2">USP_2M_L1-L4_2017</strain>
        <tissue evidence="2">Whole body</tissue>
    </source>
</reference>
<sequence length="67" mass="7203">MFELVHSSTIRESTVENTEDSMSSQLVCHDAAAAINTIGRYNPVSATKAVEQRTLPLGRGTAKPTGR</sequence>
<dbReference type="Proteomes" id="UP001177670">
    <property type="component" value="Unassembled WGS sequence"/>
</dbReference>
<keyword evidence="3" id="KW-1185">Reference proteome</keyword>
<gene>
    <name evidence="2" type="ORF">K0M31_003481</name>
</gene>
<feature type="region of interest" description="Disordered" evidence="1">
    <location>
        <begin position="1"/>
        <end position="22"/>
    </location>
</feature>
<protein>
    <submittedName>
        <fullName evidence="2">Uncharacterized protein</fullName>
    </submittedName>
</protein>
<accession>A0AA40KPI8</accession>
<proteinExistence type="predicted"/>
<evidence type="ECO:0000256" key="1">
    <source>
        <dbReference type="SAM" id="MobiDB-lite"/>
    </source>
</evidence>
<dbReference type="EMBL" id="JAHYIQ010000011">
    <property type="protein sequence ID" value="KAK1127988.1"/>
    <property type="molecule type" value="Genomic_DNA"/>
</dbReference>
<organism evidence="2 3">
    <name type="scientific">Melipona bicolor</name>
    <dbReference type="NCBI Taxonomy" id="60889"/>
    <lineage>
        <taxon>Eukaryota</taxon>
        <taxon>Metazoa</taxon>
        <taxon>Ecdysozoa</taxon>
        <taxon>Arthropoda</taxon>
        <taxon>Hexapoda</taxon>
        <taxon>Insecta</taxon>
        <taxon>Pterygota</taxon>
        <taxon>Neoptera</taxon>
        <taxon>Endopterygota</taxon>
        <taxon>Hymenoptera</taxon>
        <taxon>Apocrita</taxon>
        <taxon>Aculeata</taxon>
        <taxon>Apoidea</taxon>
        <taxon>Anthophila</taxon>
        <taxon>Apidae</taxon>
        <taxon>Melipona</taxon>
    </lineage>
</organism>
<name>A0AA40KPI8_9HYME</name>
<dbReference type="AlphaFoldDB" id="A0AA40KPI8"/>
<comment type="caution">
    <text evidence="2">The sequence shown here is derived from an EMBL/GenBank/DDBJ whole genome shotgun (WGS) entry which is preliminary data.</text>
</comment>
<evidence type="ECO:0000313" key="2">
    <source>
        <dbReference type="EMBL" id="KAK1127988.1"/>
    </source>
</evidence>